<organism evidence="1 2">
    <name type="scientific">Halteria grandinella</name>
    <dbReference type="NCBI Taxonomy" id="5974"/>
    <lineage>
        <taxon>Eukaryota</taxon>
        <taxon>Sar</taxon>
        <taxon>Alveolata</taxon>
        <taxon>Ciliophora</taxon>
        <taxon>Intramacronucleata</taxon>
        <taxon>Spirotrichea</taxon>
        <taxon>Stichotrichia</taxon>
        <taxon>Sporadotrichida</taxon>
        <taxon>Halteriidae</taxon>
        <taxon>Halteria</taxon>
    </lineage>
</organism>
<dbReference type="AlphaFoldDB" id="A0A8J8T941"/>
<dbReference type="Proteomes" id="UP000785679">
    <property type="component" value="Unassembled WGS sequence"/>
</dbReference>
<reference evidence="1" key="1">
    <citation type="submission" date="2019-06" db="EMBL/GenBank/DDBJ databases">
        <authorList>
            <person name="Zheng W."/>
        </authorList>
    </citation>
    <scope>NUCLEOTIDE SEQUENCE</scope>
    <source>
        <strain evidence="1">QDHG01</strain>
    </source>
</reference>
<keyword evidence="2" id="KW-1185">Reference proteome</keyword>
<proteinExistence type="predicted"/>
<evidence type="ECO:0000313" key="2">
    <source>
        <dbReference type="Proteomes" id="UP000785679"/>
    </source>
</evidence>
<dbReference type="EMBL" id="RRYP01000648">
    <property type="protein sequence ID" value="TNV87062.1"/>
    <property type="molecule type" value="Genomic_DNA"/>
</dbReference>
<protein>
    <submittedName>
        <fullName evidence="1">Uncharacterized protein</fullName>
    </submittedName>
</protein>
<evidence type="ECO:0000313" key="1">
    <source>
        <dbReference type="EMBL" id="TNV87062.1"/>
    </source>
</evidence>
<gene>
    <name evidence="1" type="ORF">FGO68_gene12551</name>
</gene>
<accession>A0A8J8T941</accession>
<name>A0A8J8T941_HALGN</name>
<sequence>MKESDYRVGNALGFLSASRTQNKLGAADQQNGAAPSQGVSGNLQAKKSLVRKISNSINQNQFGFGMNANNQAGFVQENLSDWTSSIKFKRHGFVKVIMTLYTGTDEDKAQLMYKMQV</sequence>
<comment type="caution">
    <text evidence="1">The sequence shown here is derived from an EMBL/GenBank/DDBJ whole genome shotgun (WGS) entry which is preliminary data.</text>
</comment>